<name>A0A1M4W0G8_9FIRM</name>
<comment type="similarity">
    <text evidence="6">Belongs to the SEDS family. MrdB/RodA subfamily.</text>
</comment>
<evidence type="ECO:0000256" key="6">
    <source>
        <dbReference type="HAMAP-Rule" id="MF_02079"/>
    </source>
</evidence>
<dbReference type="GO" id="GO:0008955">
    <property type="term" value="F:peptidoglycan glycosyltransferase activity"/>
    <property type="evidence" value="ECO:0007669"/>
    <property type="project" value="UniProtKB-UniRule"/>
</dbReference>
<feature type="transmembrane region" description="Helical" evidence="6">
    <location>
        <begin position="272"/>
        <end position="289"/>
    </location>
</feature>
<dbReference type="HAMAP" id="MF_02079">
    <property type="entry name" value="PGT_RodA"/>
    <property type="match status" value="1"/>
</dbReference>
<feature type="transmembrane region" description="Helical" evidence="6">
    <location>
        <begin position="140"/>
        <end position="157"/>
    </location>
</feature>
<comment type="subcellular location">
    <subcellularLocation>
        <location evidence="6">Cell membrane</location>
        <topology evidence="6">Multi-pass membrane protein</topology>
    </subcellularLocation>
    <subcellularLocation>
        <location evidence="1">Membrane</location>
        <topology evidence="1">Multi-pass membrane protein</topology>
    </subcellularLocation>
</comment>
<keyword evidence="6" id="KW-0328">Glycosyltransferase</keyword>
<dbReference type="GO" id="GO:0015648">
    <property type="term" value="F:lipid-linked peptidoglycan transporter activity"/>
    <property type="evidence" value="ECO:0007669"/>
    <property type="project" value="TreeGrafter"/>
</dbReference>
<feature type="transmembrane region" description="Helical" evidence="6">
    <location>
        <begin position="12"/>
        <end position="36"/>
    </location>
</feature>
<feature type="transmembrane region" description="Helical" evidence="6">
    <location>
        <begin position="105"/>
        <end position="128"/>
    </location>
</feature>
<evidence type="ECO:0000256" key="1">
    <source>
        <dbReference type="ARBA" id="ARBA00004141"/>
    </source>
</evidence>
<dbReference type="UniPathway" id="UPA00219"/>
<keyword evidence="4 6" id="KW-1133">Transmembrane helix</keyword>
<dbReference type="GO" id="GO:0005886">
    <property type="term" value="C:plasma membrane"/>
    <property type="evidence" value="ECO:0007669"/>
    <property type="project" value="UniProtKB-SubCell"/>
</dbReference>
<feature type="transmembrane region" description="Helical" evidence="6">
    <location>
        <begin position="73"/>
        <end position="93"/>
    </location>
</feature>
<evidence type="ECO:0000256" key="5">
    <source>
        <dbReference type="ARBA" id="ARBA00023136"/>
    </source>
</evidence>
<dbReference type="InterPro" id="IPR001182">
    <property type="entry name" value="FtsW/RodA"/>
</dbReference>
<feature type="transmembrane region" description="Helical" evidence="6">
    <location>
        <begin position="163"/>
        <end position="180"/>
    </location>
</feature>
<organism evidence="7 8">
    <name type="scientific">Tissierella praeacuta DSM 18095</name>
    <dbReference type="NCBI Taxonomy" id="1123404"/>
    <lineage>
        <taxon>Bacteria</taxon>
        <taxon>Bacillati</taxon>
        <taxon>Bacillota</taxon>
        <taxon>Tissierellia</taxon>
        <taxon>Tissierellales</taxon>
        <taxon>Tissierellaceae</taxon>
        <taxon>Tissierella</taxon>
    </lineage>
</organism>
<dbReference type="PANTHER" id="PTHR30474">
    <property type="entry name" value="CELL CYCLE PROTEIN"/>
    <property type="match status" value="1"/>
</dbReference>
<dbReference type="EMBL" id="FQTY01000006">
    <property type="protein sequence ID" value="SHE74635.1"/>
    <property type="molecule type" value="Genomic_DNA"/>
</dbReference>
<dbReference type="InterPro" id="IPR011923">
    <property type="entry name" value="RodA/MrdB"/>
</dbReference>
<dbReference type="GO" id="GO:0008360">
    <property type="term" value="P:regulation of cell shape"/>
    <property type="evidence" value="ECO:0007669"/>
    <property type="project" value="UniProtKB-KW"/>
</dbReference>
<keyword evidence="6" id="KW-0961">Cell wall biogenesis/degradation</keyword>
<keyword evidence="6" id="KW-0573">Peptidoglycan synthesis</keyword>
<dbReference type="NCBIfam" id="TIGR02210">
    <property type="entry name" value="rodA_shape"/>
    <property type="match status" value="1"/>
</dbReference>
<keyword evidence="2 6" id="KW-0812">Transmembrane</keyword>
<dbReference type="RefSeq" id="WP_072975280.1">
    <property type="nucleotide sequence ID" value="NZ_FQTY01000006.1"/>
</dbReference>
<feature type="transmembrane region" description="Helical" evidence="6">
    <location>
        <begin position="187"/>
        <end position="203"/>
    </location>
</feature>
<dbReference type="Proteomes" id="UP000184114">
    <property type="component" value="Unassembled WGS sequence"/>
</dbReference>
<keyword evidence="5 6" id="KW-0472">Membrane</keyword>
<dbReference type="GeneID" id="90994377"/>
<dbReference type="PANTHER" id="PTHR30474:SF1">
    <property type="entry name" value="PEPTIDOGLYCAN GLYCOSYLTRANSFERASE MRDB"/>
    <property type="match status" value="1"/>
</dbReference>
<evidence type="ECO:0000313" key="8">
    <source>
        <dbReference type="Proteomes" id="UP000184114"/>
    </source>
</evidence>
<comment type="catalytic activity">
    <reaction evidence="6">
        <text>[GlcNAc-(1-&gt;4)-Mur2Ac(oyl-L-Ala-gamma-D-Glu-L-Lys-D-Ala-D-Ala)](n)-di-trans,octa-cis-undecaprenyl diphosphate + beta-D-GlcNAc-(1-&gt;4)-Mur2Ac(oyl-L-Ala-gamma-D-Glu-L-Lys-D-Ala-D-Ala)-di-trans,octa-cis-undecaprenyl diphosphate = [GlcNAc-(1-&gt;4)-Mur2Ac(oyl-L-Ala-gamma-D-Glu-L-Lys-D-Ala-D-Ala)](n+1)-di-trans,octa-cis-undecaprenyl diphosphate + di-trans,octa-cis-undecaprenyl diphosphate + H(+)</text>
        <dbReference type="Rhea" id="RHEA:23708"/>
        <dbReference type="Rhea" id="RHEA-COMP:9602"/>
        <dbReference type="Rhea" id="RHEA-COMP:9603"/>
        <dbReference type="ChEBI" id="CHEBI:15378"/>
        <dbReference type="ChEBI" id="CHEBI:58405"/>
        <dbReference type="ChEBI" id="CHEBI:60033"/>
        <dbReference type="ChEBI" id="CHEBI:78435"/>
        <dbReference type="EC" id="2.4.99.28"/>
    </reaction>
</comment>
<keyword evidence="8" id="KW-1185">Reference proteome</keyword>
<dbReference type="EC" id="2.4.99.28" evidence="6"/>
<evidence type="ECO:0000256" key="2">
    <source>
        <dbReference type="ARBA" id="ARBA00022692"/>
    </source>
</evidence>
<dbReference type="GO" id="GO:0071555">
    <property type="term" value="P:cell wall organization"/>
    <property type="evidence" value="ECO:0007669"/>
    <property type="project" value="UniProtKB-KW"/>
</dbReference>
<gene>
    <name evidence="6" type="primary">rodA</name>
    <name evidence="7" type="ORF">SAMN02745784_01648</name>
</gene>
<keyword evidence="6" id="KW-1003">Cell membrane</keyword>
<reference evidence="8" key="1">
    <citation type="submission" date="2016-11" db="EMBL/GenBank/DDBJ databases">
        <authorList>
            <person name="Varghese N."/>
            <person name="Submissions S."/>
        </authorList>
    </citation>
    <scope>NUCLEOTIDE SEQUENCE [LARGE SCALE GENOMIC DNA]</scope>
    <source>
        <strain evidence="8">DSM 18095</strain>
    </source>
</reference>
<dbReference type="GO" id="GO:0032153">
    <property type="term" value="C:cell division site"/>
    <property type="evidence" value="ECO:0007669"/>
    <property type="project" value="TreeGrafter"/>
</dbReference>
<dbReference type="Pfam" id="PF01098">
    <property type="entry name" value="FTSW_RODA_SPOVE"/>
    <property type="match status" value="1"/>
</dbReference>
<keyword evidence="6" id="KW-0808">Transferase</keyword>
<dbReference type="STRING" id="1123404.SAMN02745784_01648"/>
<dbReference type="AlphaFoldDB" id="A0A1M4W0G8"/>
<feature type="transmembrane region" description="Helical" evidence="6">
    <location>
        <begin position="301"/>
        <end position="319"/>
    </location>
</feature>
<proteinExistence type="inferred from homology"/>
<keyword evidence="3 6" id="KW-0133">Cell shape</keyword>
<feature type="transmembrane region" description="Helical" evidence="6">
    <location>
        <begin position="339"/>
        <end position="361"/>
    </location>
</feature>
<comment type="function">
    <text evidence="6">Peptidoglycan polymerase that is essential for cell wall elongation.</text>
</comment>
<feature type="transmembrane region" description="Helical" evidence="6">
    <location>
        <begin position="48"/>
        <end position="66"/>
    </location>
</feature>
<dbReference type="GO" id="GO:0051301">
    <property type="term" value="P:cell division"/>
    <property type="evidence" value="ECO:0007669"/>
    <property type="project" value="InterPro"/>
</dbReference>
<evidence type="ECO:0000256" key="4">
    <source>
        <dbReference type="ARBA" id="ARBA00022989"/>
    </source>
</evidence>
<evidence type="ECO:0000313" key="7">
    <source>
        <dbReference type="EMBL" id="SHE74635.1"/>
    </source>
</evidence>
<protein>
    <recommendedName>
        <fullName evidence="6">Peptidoglycan glycosyltransferase RodA</fullName>
        <shortName evidence="6">PGT</shortName>
        <ecNumber evidence="6">2.4.99.28</ecNumber>
    </recommendedName>
    <alternativeName>
        <fullName evidence="6">Cell elongation protein RodA</fullName>
    </alternativeName>
    <alternativeName>
        <fullName evidence="6">Cell wall polymerase</fullName>
    </alternativeName>
    <alternativeName>
        <fullName evidence="6">Peptidoglycan polymerase</fullName>
        <shortName evidence="6">PG polymerase</shortName>
    </alternativeName>
</protein>
<evidence type="ECO:0000256" key="3">
    <source>
        <dbReference type="ARBA" id="ARBA00022960"/>
    </source>
</evidence>
<dbReference type="GO" id="GO:0009252">
    <property type="term" value="P:peptidoglycan biosynthetic process"/>
    <property type="evidence" value="ECO:0007669"/>
    <property type="project" value="UniProtKB-UniRule"/>
</dbReference>
<sequence length="368" mass="41227">MFNLKKKSYKNFDYILFLTTLLLCGYGLIMIMSATLSKGTMSYVKTQAIATILGLVIIAILVLLDYEFLGKIYIPIYVVCNLLLIAVLIFGIGKEQWGANSWLKLGPIIFQPAEFVKIGLIISLAKFIDNNKENINEPFTLLKILAFAFTPVILILLQPDAGTAMVFIFFIAAMLFIAGIRWRYIGYAFLIGILSLPVLWFKLSSYQKDRIFNFLDPERDAANTGYQAKFGKIAIGSGKVFGRGLFEGVLTGFNYVPEKQTDYIFSVVGEELGFLGGFGLIFLYFILLNRFIKIAKKSKDLFGSLMIIGFAAMFLFHIWENIGMTIGLMPITGIPLPFMSYGGTFQLSNMICIGIILSVSVHREELSF</sequence>
<accession>A0A1M4W0G8</accession>
<comment type="pathway">
    <text evidence="6">Cell wall biogenesis; peptidoglycan biosynthesis.</text>
</comment>